<dbReference type="SMART" id="SM00448">
    <property type="entry name" value="REC"/>
    <property type="match status" value="1"/>
</dbReference>
<dbReference type="RefSeq" id="WP_050725571.1">
    <property type="nucleotide sequence ID" value="NZ_CP012332.1"/>
</dbReference>
<gene>
    <name evidence="4" type="ORF">AKJ08_1614</name>
</gene>
<evidence type="ECO:0000259" key="3">
    <source>
        <dbReference type="PROSITE" id="PS50110"/>
    </source>
</evidence>
<accession>A0A0K1PCK3</accession>
<proteinExistence type="predicted"/>
<dbReference type="GO" id="GO:0000160">
    <property type="term" value="P:phosphorelay signal transduction system"/>
    <property type="evidence" value="ECO:0007669"/>
    <property type="project" value="InterPro"/>
</dbReference>
<dbReference type="EMBL" id="CP012332">
    <property type="protein sequence ID" value="AKU91227.1"/>
    <property type="molecule type" value="Genomic_DNA"/>
</dbReference>
<evidence type="ECO:0000256" key="2">
    <source>
        <dbReference type="PROSITE-ProRule" id="PRU00169"/>
    </source>
</evidence>
<keyword evidence="1 2" id="KW-0597">Phosphoprotein</keyword>
<name>A0A0K1PCK3_9BACT</name>
<dbReference type="Pfam" id="PF00072">
    <property type="entry name" value="Response_reg"/>
    <property type="match status" value="1"/>
</dbReference>
<evidence type="ECO:0000313" key="5">
    <source>
        <dbReference type="Proteomes" id="UP000055590"/>
    </source>
</evidence>
<dbReference type="Proteomes" id="UP000055590">
    <property type="component" value="Chromosome"/>
</dbReference>
<dbReference type="InterPro" id="IPR001789">
    <property type="entry name" value="Sig_transdc_resp-reg_receiver"/>
</dbReference>
<evidence type="ECO:0000256" key="1">
    <source>
        <dbReference type="ARBA" id="ARBA00022553"/>
    </source>
</evidence>
<sequence>MPRVLLIDDDTEFLDVLSEWLTGRGHEVSTLSDGTAVLTALDEFQPDLVVLDGLLRGTSGSTVAQEIETQRQLRIIYVSGLPRDEFPADRPVFQKPIDLDVLDRFIREEVRAAADGT</sequence>
<feature type="domain" description="Response regulatory" evidence="3">
    <location>
        <begin position="3"/>
        <end position="110"/>
    </location>
</feature>
<dbReference type="Gene3D" id="3.40.50.2300">
    <property type="match status" value="1"/>
</dbReference>
<dbReference type="PROSITE" id="PS50110">
    <property type="entry name" value="RESPONSE_REGULATORY"/>
    <property type="match status" value="1"/>
</dbReference>
<feature type="modified residue" description="4-aspartylphosphate" evidence="2">
    <location>
        <position position="52"/>
    </location>
</feature>
<dbReference type="InterPro" id="IPR011006">
    <property type="entry name" value="CheY-like_superfamily"/>
</dbReference>
<dbReference type="AlphaFoldDB" id="A0A0K1PCK3"/>
<organism evidence="4 5">
    <name type="scientific">Vulgatibacter incomptus</name>
    <dbReference type="NCBI Taxonomy" id="1391653"/>
    <lineage>
        <taxon>Bacteria</taxon>
        <taxon>Pseudomonadati</taxon>
        <taxon>Myxococcota</taxon>
        <taxon>Myxococcia</taxon>
        <taxon>Myxococcales</taxon>
        <taxon>Cystobacterineae</taxon>
        <taxon>Vulgatibacteraceae</taxon>
        <taxon>Vulgatibacter</taxon>
    </lineage>
</organism>
<keyword evidence="5" id="KW-1185">Reference proteome</keyword>
<dbReference type="KEGG" id="vin:AKJ08_1614"/>
<dbReference type="PANTHER" id="PTHR44591:SF3">
    <property type="entry name" value="RESPONSE REGULATORY DOMAIN-CONTAINING PROTEIN"/>
    <property type="match status" value="1"/>
</dbReference>
<protein>
    <recommendedName>
        <fullName evidence="3">Response regulatory domain-containing protein</fullName>
    </recommendedName>
</protein>
<dbReference type="SUPFAM" id="SSF52172">
    <property type="entry name" value="CheY-like"/>
    <property type="match status" value="1"/>
</dbReference>
<evidence type="ECO:0000313" key="4">
    <source>
        <dbReference type="EMBL" id="AKU91227.1"/>
    </source>
</evidence>
<dbReference type="PANTHER" id="PTHR44591">
    <property type="entry name" value="STRESS RESPONSE REGULATOR PROTEIN 1"/>
    <property type="match status" value="1"/>
</dbReference>
<dbReference type="InterPro" id="IPR050595">
    <property type="entry name" value="Bact_response_regulator"/>
</dbReference>
<dbReference type="STRING" id="1391653.AKJ08_1614"/>
<reference evidence="4 5" key="1">
    <citation type="submission" date="2015-08" db="EMBL/GenBank/DDBJ databases">
        <authorList>
            <person name="Babu N.S."/>
            <person name="Beckwith C.J."/>
            <person name="Beseler K.G."/>
            <person name="Brison A."/>
            <person name="Carone J.V."/>
            <person name="Caskin T.P."/>
            <person name="Diamond M."/>
            <person name="Durham M.E."/>
            <person name="Foxe J.M."/>
            <person name="Go M."/>
            <person name="Henderson B.A."/>
            <person name="Jones I.B."/>
            <person name="McGettigan J.A."/>
            <person name="Micheletti S.J."/>
            <person name="Nasrallah M.E."/>
            <person name="Ortiz D."/>
            <person name="Piller C.R."/>
            <person name="Privatt S.R."/>
            <person name="Schneider S.L."/>
            <person name="Sharp S."/>
            <person name="Smith T.C."/>
            <person name="Stanton J.D."/>
            <person name="Ullery H.E."/>
            <person name="Wilson R.J."/>
            <person name="Serrano M.G."/>
            <person name="Buck G."/>
            <person name="Lee V."/>
            <person name="Wang Y."/>
            <person name="Carvalho R."/>
            <person name="Voegtly L."/>
            <person name="Shi R."/>
            <person name="Duckworth R."/>
            <person name="Johnson A."/>
            <person name="Loviza R."/>
            <person name="Walstead R."/>
            <person name="Shah Z."/>
            <person name="Kiflezghi M."/>
            <person name="Wade K."/>
            <person name="Ball S.L."/>
            <person name="Bradley K.W."/>
            <person name="Asai D.J."/>
            <person name="Bowman C.A."/>
            <person name="Russell D.A."/>
            <person name="Pope W.H."/>
            <person name="Jacobs-Sera D."/>
            <person name="Hendrix R.W."/>
            <person name="Hatfull G.F."/>
        </authorList>
    </citation>
    <scope>NUCLEOTIDE SEQUENCE [LARGE SCALE GENOMIC DNA]</scope>
    <source>
        <strain evidence="4 5">DSM 27710</strain>
    </source>
</reference>